<evidence type="ECO:0000313" key="1">
    <source>
        <dbReference type="EMBL" id="TDR93075.1"/>
    </source>
</evidence>
<dbReference type="InterPro" id="IPR024524">
    <property type="entry name" value="DUF3800"/>
</dbReference>
<dbReference type="OrthoDB" id="507950at2"/>
<proteinExistence type="predicted"/>
<comment type="caution">
    <text evidence="1">The sequence shown here is derived from an EMBL/GenBank/DDBJ whole genome shotgun (WGS) entry which is preliminary data.</text>
</comment>
<keyword evidence="2" id="KW-1185">Reference proteome</keyword>
<protein>
    <submittedName>
        <fullName evidence="1">Uncharacterized protein DUF3800</fullName>
    </submittedName>
</protein>
<name>A0A4R7C754_9HYPH</name>
<reference evidence="1 2" key="1">
    <citation type="submission" date="2019-03" db="EMBL/GenBank/DDBJ databases">
        <title>Genomic Encyclopedia of Type Strains, Phase IV (KMG-IV): sequencing the most valuable type-strain genomes for metagenomic binning, comparative biology and taxonomic classification.</title>
        <authorList>
            <person name="Goeker M."/>
        </authorList>
    </citation>
    <scope>NUCLEOTIDE SEQUENCE [LARGE SCALE GENOMIC DNA]</scope>
    <source>
        <strain evidence="1 2">DSM 25903</strain>
    </source>
</reference>
<sequence length="246" mass="28155">MPPFSDYIVYVDESGDHSLVSINQQNPVFVLSFCIFEKAAYYEVVVPAVQKLKFEFWGHDCAVLHSHEIRKARGDFNILLNANTRASFIDRLNGVIGALPMTIIAAAIDKQRHVKRYSDPMNPYEIALKFCMERLQRWLQDQSQADHLTHVIVERRGDAEDQKLELEFRRVADGRNQVGRMPNLDIRFMTKKHNSTGLQIADLTAHPIARHVIKSNQPNRAYDLIEPKFRRGPAGQVAGYGLKVFP</sequence>
<dbReference type="RefSeq" id="WP_133768104.1">
    <property type="nucleotide sequence ID" value="NZ_SNZR01000011.1"/>
</dbReference>
<organism evidence="1 2">
    <name type="scientific">Enterovirga rhinocerotis</name>
    <dbReference type="NCBI Taxonomy" id="1339210"/>
    <lineage>
        <taxon>Bacteria</taxon>
        <taxon>Pseudomonadati</taxon>
        <taxon>Pseudomonadota</taxon>
        <taxon>Alphaproteobacteria</taxon>
        <taxon>Hyphomicrobiales</taxon>
        <taxon>Methylobacteriaceae</taxon>
        <taxon>Enterovirga</taxon>
    </lineage>
</organism>
<accession>A0A4R7C754</accession>
<gene>
    <name evidence="1" type="ORF">EV668_0325</name>
</gene>
<evidence type="ECO:0000313" key="2">
    <source>
        <dbReference type="Proteomes" id="UP000295122"/>
    </source>
</evidence>
<dbReference type="Proteomes" id="UP000295122">
    <property type="component" value="Unassembled WGS sequence"/>
</dbReference>
<dbReference type="EMBL" id="SNZR01000011">
    <property type="protein sequence ID" value="TDR93075.1"/>
    <property type="molecule type" value="Genomic_DNA"/>
</dbReference>
<dbReference type="Pfam" id="PF12686">
    <property type="entry name" value="DUF3800"/>
    <property type="match status" value="1"/>
</dbReference>
<dbReference type="AlphaFoldDB" id="A0A4R7C754"/>